<organism evidence="3 4">
    <name type="scientific">Heterorhabditis bacteriophora</name>
    <name type="common">Entomopathogenic nematode worm</name>
    <dbReference type="NCBI Taxonomy" id="37862"/>
    <lineage>
        <taxon>Eukaryota</taxon>
        <taxon>Metazoa</taxon>
        <taxon>Ecdysozoa</taxon>
        <taxon>Nematoda</taxon>
        <taxon>Chromadorea</taxon>
        <taxon>Rhabditida</taxon>
        <taxon>Rhabditina</taxon>
        <taxon>Rhabditomorpha</taxon>
        <taxon>Strongyloidea</taxon>
        <taxon>Heterorhabditidae</taxon>
        <taxon>Heterorhabditis</taxon>
    </lineage>
</organism>
<feature type="transmembrane region" description="Helical" evidence="2">
    <location>
        <begin position="94"/>
        <end position="117"/>
    </location>
</feature>
<dbReference type="SUPFAM" id="SSF81321">
    <property type="entry name" value="Family A G protein-coupled receptor-like"/>
    <property type="match status" value="1"/>
</dbReference>
<dbReference type="PANTHER" id="PTHR46273">
    <property type="entry name" value="MYOSUPPRESSIN RECEPTOR 1, ISOFORM B-RELATED"/>
    <property type="match status" value="1"/>
</dbReference>
<dbReference type="GO" id="GO:0005886">
    <property type="term" value="C:plasma membrane"/>
    <property type="evidence" value="ECO:0007669"/>
    <property type="project" value="TreeGrafter"/>
</dbReference>
<feature type="region of interest" description="Disordered" evidence="1">
    <location>
        <begin position="313"/>
        <end position="333"/>
    </location>
</feature>
<feature type="transmembrane region" description="Helical" evidence="2">
    <location>
        <begin position="138"/>
        <end position="160"/>
    </location>
</feature>
<dbReference type="PANTHER" id="PTHR46273:SF2">
    <property type="entry name" value="G-PROTEIN COUPLED RECEPTORS FAMILY 1 PROFILE DOMAIN-CONTAINING PROTEIN"/>
    <property type="match status" value="1"/>
</dbReference>
<evidence type="ECO:0000313" key="3">
    <source>
        <dbReference type="Proteomes" id="UP000095283"/>
    </source>
</evidence>
<proteinExistence type="predicted"/>
<keyword evidence="2" id="KW-0812">Transmembrane</keyword>
<feature type="transmembrane region" description="Helical" evidence="2">
    <location>
        <begin position="180"/>
        <end position="200"/>
    </location>
</feature>
<sequence length="333" mass="38279">MKEDEGIPRLSNTIGRIRDWLCGQMPFSMNCLGGESQFMRKSHDFRNVQKGFELEENRVYAPIHGVVCVGLCLFGILTNLVHVLVLSRPSMRNSAVNCVLTAVAVCDIGTMASYLIYIIHFVIQRRTTWFVSWQRPQFAWKLCLTVYIIVFLLCIPSIFVHDISEYEGALWDPPKRCADQYPVIPCVLLMGLSIGLVLKIREAERHRRKLTNADSGAYTENNNIPTKRYLYYYLGDILDLLSLLNSSVNFVLYCVMSSRYRQTFWTVVLPSSTYGTWMKRATTPSNFNFSQLPTQRKTSNKIRTKEYAPLATEDIKERGSPMSEESVERVHQL</sequence>
<evidence type="ECO:0000313" key="4">
    <source>
        <dbReference type="WBParaSite" id="Hba_11096"/>
    </source>
</evidence>
<protein>
    <submittedName>
        <fullName evidence="4">G_PROTEIN_RECEP_F1_2 domain-containing protein</fullName>
    </submittedName>
</protein>
<feature type="transmembrane region" description="Helical" evidence="2">
    <location>
        <begin position="59"/>
        <end position="82"/>
    </location>
</feature>
<dbReference type="AlphaFoldDB" id="A0A1I7X0M0"/>
<dbReference type="GO" id="GO:0008528">
    <property type="term" value="F:G protein-coupled peptide receptor activity"/>
    <property type="evidence" value="ECO:0007669"/>
    <property type="project" value="InterPro"/>
</dbReference>
<reference evidence="4" key="1">
    <citation type="submission" date="2016-11" db="UniProtKB">
        <authorList>
            <consortium name="WormBaseParasite"/>
        </authorList>
    </citation>
    <scope>IDENTIFICATION</scope>
</reference>
<dbReference type="Proteomes" id="UP000095283">
    <property type="component" value="Unplaced"/>
</dbReference>
<dbReference type="WBParaSite" id="Hba_11096">
    <property type="protein sequence ID" value="Hba_11096"/>
    <property type="gene ID" value="Hba_11096"/>
</dbReference>
<evidence type="ECO:0000256" key="2">
    <source>
        <dbReference type="SAM" id="Phobius"/>
    </source>
</evidence>
<dbReference type="Gene3D" id="1.20.1070.10">
    <property type="entry name" value="Rhodopsin 7-helix transmembrane proteins"/>
    <property type="match status" value="2"/>
</dbReference>
<evidence type="ECO:0000256" key="1">
    <source>
        <dbReference type="SAM" id="MobiDB-lite"/>
    </source>
</evidence>
<dbReference type="InterPro" id="IPR019427">
    <property type="entry name" value="7TM_GPCR_serpentine_rcpt_Srw"/>
</dbReference>
<keyword evidence="3" id="KW-1185">Reference proteome</keyword>
<dbReference type="InterPro" id="IPR053219">
    <property type="entry name" value="GPCR_Dmsr-1"/>
</dbReference>
<name>A0A1I7X0M0_HETBA</name>
<dbReference type="Pfam" id="PF10324">
    <property type="entry name" value="7TM_GPCR_Srw"/>
    <property type="match status" value="2"/>
</dbReference>
<keyword evidence="2" id="KW-1133">Transmembrane helix</keyword>
<keyword evidence="2" id="KW-0472">Membrane</keyword>
<accession>A0A1I7X0M0</accession>